<sequence length="84" mass="9732">MDKVELRARLEFWQAALSKLRAAYLALVDGGVKSYVIDDRELTRFDLPDLKKEIEDAEKKVDELTAELNGRKPRKAFGIIPRDW</sequence>
<accession>A0A8S5QZB2</accession>
<dbReference type="EMBL" id="BK015770">
    <property type="protein sequence ID" value="DAE24161.1"/>
    <property type="molecule type" value="Genomic_DNA"/>
</dbReference>
<organism evidence="1">
    <name type="scientific">Caudovirales sp. ctNZz8</name>
    <dbReference type="NCBI Taxonomy" id="2826772"/>
    <lineage>
        <taxon>Viruses</taxon>
        <taxon>Duplodnaviria</taxon>
        <taxon>Heunggongvirae</taxon>
        <taxon>Uroviricota</taxon>
        <taxon>Caudoviricetes</taxon>
    </lineage>
</organism>
<reference evidence="1" key="1">
    <citation type="journal article" date="2021" name="Proc. Natl. Acad. Sci. U.S.A.">
        <title>A Catalog of Tens of Thousands of Viruses from Human Metagenomes Reveals Hidden Associations with Chronic Diseases.</title>
        <authorList>
            <person name="Tisza M.J."/>
            <person name="Buck C.B."/>
        </authorList>
    </citation>
    <scope>NUCLEOTIDE SEQUENCE</scope>
    <source>
        <strain evidence="1">CtNZz8</strain>
    </source>
</reference>
<proteinExistence type="predicted"/>
<evidence type="ECO:0000313" key="1">
    <source>
        <dbReference type="EMBL" id="DAE24161.1"/>
    </source>
</evidence>
<protein>
    <submittedName>
        <fullName evidence="1">Head to tail adaptor</fullName>
    </submittedName>
</protein>
<name>A0A8S5QZB2_9CAUD</name>